<evidence type="ECO:0000313" key="1">
    <source>
        <dbReference type="EMBL" id="TGY00847.1"/>
    </source>
</evidence>
<organism evidence="1 2">
    <name type="scientific">Hominisplanchenecus murintestinalis</name>
    <dbReference type="NCBI Taxonomy" id="2941517"/>
    <lineage>
        <taxon>Bacteria</taxon>
        <taxon>Bacillati</taxon>
        <taxon>Bacillota</taxon>
        <taxon>Clostridia</taxon>
        <taxon>Lachnospirales</taxon>
        <taxon>Lachnospiraceae</taxon>
        <taxon>Hominisplanchenecus</taxon>
    </lineage>
</organism>
<dbReference type="Proteomes" id="UP000307720">
    <property type="component" value="Unassembled WGS sequence"/>
</dbReference>
<evidence type="ECO:0000313" key="2">
    <source>
        <dbReference type="Proteomes" id="UP000307720"/>
    </source>
</evidence>
<name>A0AC61R3K0_9FIRM</name>
<gene>
    <name evidence="1" type="ORF">E5357_01375</name>
</gene>
<keyword evidence="2" id="KW-1185">Reference proteome</keyword>
<protein>
    <submittedName>
        <fullName evidence="1">YafY family transcriptional regulator</fullName>
    </submittedName>
</protein>
<accession>A0AC61R3K0</accession>
<comment type="caution">
    <text evidence="1">The sequence shown here is derived from an EMBL/GenBank/DDBJ whole genome shotgun (WGS) entry which is preliminary data.</text>
</comment>
<proteinExistence type="predicted"/>
<sequence length="316" mass="35666">MKLDRMIGILSILLQKEKVTAPYLAKKFEVSRRTINRDIEALCMAGIPLVTEPGKNGGVSIMEGYKIDRTLLSTSDMQAILAGLRSLDSVSGTNRYAQLMEKLSAGASNLLAGDMHIFIDLSSWYRDSLSPKIELLHDAILSGHKVSFAYFAPRGESRRIVEPYHLIFQWSSWYLWGWCGCREDFRLFKLVRMTELQVGEAFEKRAVPLPDLSSERVFPHLYQVKAKIQPEYKWRLIEEYGPESFAVQPDGTLLFSFGFTDKDTVVRWIASFGDGAELLEPEELRKDVAAFAEGIKGKYAGNSSAQDFALAAKYVK</sequence>
<dbReference type="EMBL" id="SRZB01000001">
    <property type="protein sequence ID" value="TGY00847.1"/>
    <property type="molecule type" value="Genomic_DNA"/>
</dbReference>
<reference evidence="1" key="1">
    <citation type="submission" date="2019-04" db="EMBL/GenBank/DDBJ databases">
        <title>Microbes associate with the intestines of laboratory mice.</title>
        <authorList>
            <person name="Navarre W."/>
            <person name="Wong E."/>
            <person name="Huang K."/>
            <person name="Tropini C."/>
            <person name="Ng K."/>
            <person name="Yu B."/>
        </authorList>
    </citation>
    <scope>NUCLEOTIDE SEQUENCE</scope>
    <source>
        <strain evidence="1">NM72_1-8</strain>
    </source>
</reference>